<keyword evidence="4 6" id="KW-0472">Membrane</keyword>
<comment type="subcellular location">
    <subcellularLocation>
        <location evidence="1">Membrane</location>
        <topology evidence="1">Single-pass membrane protein</topology>
    </subcellularLocation>
</comment>
<feature type="domain" description="Late embryogenesis abundant protein LEA-2 subgroup" evidence="7">
    <location>
        <begin position="100"/>
        <end position="198"/>
    </location>
</feature>
<keyword evidence="3 6" id="KW-1133">Transmembrane helix</keyword>
<dbReference type="EMBL" id="JARBHA010000016">
    <property type="protein sequence ID" value="KAJ9679605.1"/>
    <property type="molecule type" value="Genomic_DNA"/>
</dbReference>
<accession>A0AA38YZK1</accession>
<dbReference type="GO" id="GO:0016020">
    <property type="term" value="C:membrane"/>
    <property type="evidence" value="ECO:0007669"/>
    <property type="project" value="UniProtKB-SubCell"/>
</dbReference>
<dbReference type="AlphaFoldDB" id="A0AA38YZK1"/>
<dbReference type="PANTHER" id="PTHR31234:SF65">
    <property type="entry name" value="LATE EMBRYOGENESIS ABUNDANT PROTEIN, LEA_2 SUBGROUP"/>
    <property type="match status" value="1"/>
</dbReference>
<dbReference type="SUPFAM" id="SSF117070">
    <property type="entry name" value="LEA14-like"/>
    <property type="match status" value="1"/>
</dbReference>
<proteinExistence type="predicted"/>
<evidence type="ECO:0000313" key="8">
    <source>
        <dbReference type="EMBL" id="KAJ9679605.1"/>
    </source>
</evidence>
<evidence type="ECO:0000313" key="9">
    <source>
        <dbReference type="Proteomes" id="UP001168098"/>
    </source>
</evidence>
<dbReference type="GO" id="GO:0098542">
    <property type="term" value="P:defense response to other organism"/>
    <property type="evidence" value="ECO:0007669"/>
    <property type="project" value="InterPro"/>
</dbReference>
<evidence type="ECO:0000259" key="7">
    <source>
        <dbReference type="Pfam" id="PF03168"/>
    </source>
</evidence>
<gene>
    <name evidence="8" type="ORF">PVL29_021510</name>
</gene>
<dbReference type="InterPro" id="IPR044839">
    <property type="entry name" value="NDR1-like"/>
</dbReference>
<comment type="caution">
    <text evidence="8">The sequence shown here is derived from an EMBL/GenBank/DDBJ whole genome shotgun (WGS) entry which is preliminary data.</text>
</comment>
<dbReference type="Gene3D" id="2.60.40.1820">
    <property type="match status" value="1"/>
</dbReference>
<dbReference type="Proteomes" id="UP001168098">
    <property type="component" value="Unassembled WGS sequence"/>
</dbReference>
<feature type="transmembrane region" description="Helical" evidence="6">
    <location>
        <begin position="41"/>
        <end position="66"/>
    </location>
</feature>
<dbReference type="PANTHER" id="PTHR31234">
    <property type="entry name" value="LATE EMBRYOGENESIS ABUNDANT (LEA) HYDROXYPROLINE-RICH GLYCOPROTEIN FAMILY"/>
    <property type="match status" value="1"/>
</dbReference>
<sequence>MAEKDQQVHPMEPTTAEPKTDVESASGQSEELRRRKKGMKCLAYVAAFAIFLTAIILAFAVTVMHIKNPKFSLHSIDVEDLSFSPSTTPPSFSMRLDAELAVKNTNFGHYKYENSTITLAYRGTKVGEALISKGRARARSTKEIEVTVNVTPSNVSSNSNLASDLNSGILTLTSHGELSGKVHLMEVFKKKKAPQMNCNINIDLVKKEIQDWNCN</sequence>
<evidence type="ECO:0000256" key="6">
    <source>
        <dbReference type="SAM" id="Phobius"/>
    </source>
</evidence>
<organism evidence="8 9">
    <name type="scientific">Vitis rotundifolia</name>
    <name type="common">Muscadine grape</name>
    <dbReference type="NCBI Taxonomy" id="103349"/>
    <lineage>
        <taxon>Eukaryota</taxon>
        <taxon>Viridiplantae</taxon>
        <taxon>Streptophyta</taxon>
        <taxon>Embryophyta</taxon>
        <taxon>Tracheophyta</taxon>
        <taxon>Spermatophyta</taxon>
        <taxon>Magnoliopsida</taxon>
        <taxon>eudicotyledons</taxon>
        <taxon>Gunneridae</taxon>
        <taxon>Pentapetalae</taxon>
        <taxon>rosids</taxon>
        <taxon>Vitales</taxon>
        <taxon>Vitaceae</taxon>
        <taxon>Viteae</taxon>
        <taxon>Vitis</taxon>
    </lineage>
</organism>
<evidence type="ECO:0000256" key="2">
    <source>
        <dbReference type="ARBA" id="ARBA00022692"/>
    </source>
</evidence>
<keyword evidence="9" id="KW-1185">Reference proteome</keyword>
<name>A0AA38YZK1_VITRO</name>
<evidence type="ECO:0000256" key="3">
    <source>
        <dbReference type="ARBA" id="ARBA00022989"/>
    </source>
</evidence>
<reference evidence="8 9" key="1">
    <citation type="journal article" date="2023" name="BMC Biotechnol.">
        <title>Vitis rotundifolia cv Carlos genome sequencing.</title>
        <authorList>
            <person name="Huff M."/>
            <person name="Hulse-Kemp A."/>
            <person name="Scheffler B."/>
            <person name="Youngblood R."/>
            <person name="Simpson S."/>
            <person name="Babiker E."/>
            <person name="Staton M."/>
        </authorList>
    </citation>
    <scope>NUCLEOTIDE SEQUENCE [LARGE SCALE GENOMIC DNA]</scope>
    <source>
        <tissue evidence="8">Leaf</tissue>
    </source>
</reference>
<keyword evidence="2 6" id="KW-0812">Transmembrane</keyword>
<evidence type="ECO:0000256" key="1">
    <source>
        <dbReference type="ARBA" id="ARBA00004167"/>
    </source>
</evidence>
<feature type="region of interest" description="Disordered" evidence="5">
    <location>
        <begin position="1"/>
        <end position="31"/>
    </location>
</feature>
<dbReference type="Pfam" id="PF03168">
    <property type="entry name" value="LEA_2"/>
    <property type="match status" value="1"/>
</dbReference>
<protein>
    <recommendedName>
        <fullName evidence="7">Late embryogenesis abundant protein LEA-2 subgroup domain-containing protein</fullName>
    </recommendedName>
</protein>
<evidence type="ECO:0000256" key="5">
    <source>
        <dbReference type="SAM" id="MobiDB-lite"/>
    </source>
</evidence>
<evidence type="ECO:0000256" key="4">
    <source>
        <dbReference type="ARBA" id="ARBA00023136"/>
    </source>
</evidence>
<dbReference type="InterPro" id="IPR004864">
    <property type="entry name" value="LEA_2"/>
</dbReference>